<comment type="function">
    <text evidence="6">Putative transcription activator involved in regulating light control of development.</text>
</comment>
<evidence type="ECO:0000313" key="9">
    <source>
        <dbReference type="Proteomes" id="UP001497480"/>
    </source>
</evidence>
<dbReference type="PANTHER" id="PTHR31669:SF283">
    <property type="entry name" value="PROTEIN FAR1-RELATED SEQUENCE"/>
    <property type="match status" value="1"/>
</dbReference>
<evidence type="ECO:0000256" key="6">
    <source>
        <dbReference type="RuleBase" id="RU367018"/>
    </source>
</evidence>
<feature type="domain" description="SWIM-type" evidence="7">
    <location>
        <begin position="528"/>
        <end position="566"/>
    </location>
</feature>
<dbReference type="Pfam" id="PF10551">
    <property type="entry name" value="MULE"/>
    <property type="match status" value="1"/>
</dbReference>
<comment type="caution">
    <text evidence="8">The sequence shown here is derived from an EMBL/GenBank/DDBJ whole genome shotgun (WGS) entry which is preliminary data.</text>
</comment>
<dbReference type="PROSITE" id="PS50966">
    <property type="entry name" value="ZF_SWIM"/>
    <property type="match status" value="1"/>
</dbReference>
<dbReference type="Proteomes" id="UP001497480">
    <property type="component" value="Unassembled WGS sequence"/>
</dbReference>
<dbReference type="GO" id="GO:0006355">
    <property type="term" value="P:regulation of DNA-templated transcription"/>
    <property type="evidence" value="ECO:0007669"/>
    <property type="project" value="UniProtKB-UniRule"/>
</dbReference>
<evidence type="ECO:0000313" key="8">
    <source>
        <dbReference type="EMBL" id="CAL0310088.1"/>
    </source>
</evidence>
<dbReference type="SMART" id="SM00575">
    <property type="entry name" value="ZnF_PMZ"/>
    <property type="match status" value="1"/>
</dbReference>
<sequence>MGDNFDSNTPLDVDCSGCEENLTSHSPEECKLEIHNLNDNDVFPAPQVGMVFSSEDEVRLYYAKFANRQGFRFKTRTSKKGDDGKINYFILACSRAGIRRGNRGMRNTSDSSRKENCKAKITVTLCEDGTFRILTVVLSHNHELLLHQALKDIHIRHRRTSDLKDTEVSAKRTSEISDCGNDLLKERHLIGRGGDSEALQKYLMRMQEKDSKFFYAIDWDDLFHVRNVFWADGRSRATYESFGDVVTVDTTYLSNRYEVPLATFVGVNHHGQSVLFGCGLLSCDDLESFIWLFQSWLRCMSGVPPQGIITDQCEPVQKAIEAVFPSTRHRWCLSCIMKKIPHKLHGYDKYKSIRDHLQNVVYDTLTTNEFERNWKKIVEDFGLEDNKWLKELFLERHRWVPLFVKGDFWAGMSINQRSESVHAFFDGYANHHTTLKQFVDHYDIALQDKVEKEFVADIHSSSSTQACVTKSPFERQFQSAYTHAKFLEVQDEFVGKADCNVSIASDNSSTRYYKVIEDVMIGNEPKETVVEVTFDRASCYVQCNCCLFEFKGILCRHSLAILSQERVKEVPCKYILDRWRKSVKRKYVYVKTSYGVQHLKPHIQRLELLCNQFNSVADFAAEFEETSSLVEATLCTLKEKLEAWASHLRKSSKVDGEEAQVTLC</sequence>
<dbReference type="InterPro" id="IPR004330">
    <property type="entry name" value="FAR1_DNA_bnd_dom"/>
</dbReference>
<accession>A0AAV1WM46</accession>
<comment type="similarity">
    <text evidence="1 6">Belongs to the FHY3/FAR1 family.</text>
</comment>
<evidence type="ECO:0000256" key="3">
    <source>
        <dbReference type="ARBA" id="ARBA00022771"/>
    </source>
</evidence>
<dbReference type="Pfam" id="PF04434">
    <property type="entry name" value="SWIM"/>
    <property type="match status" value="1"/>
</dbReference>
<keyword evidence="6" id="KW-0539">Nucleus</keyword>
<name>A0AAV1WM46_LUPLU</name>
<evidence type="ECO:0000256" key="1">
    <source>
        <dbReference type="ARBA" id="ARBA00005889"/>
    </source>
</evidence>
<comment type="subcellular location">
    <subcellularLocation>
        <location evidence="6">Nucleus</location>
    </subcellularLocation>
</comment>
<evidence type="ECO:0000256" key="4">
    <source>
        <dbReference type="ARBA" id="ARBA00022833"/>
    </source>
</evidence>
<dbReference type="PANTHER" id="PTHR31669">
    <property type="entry name" value="PROTEIN FAR1-RELATED SEQUENCE 10-RELATED"/>
    <property type="match status" value="1"/>
</dbReference>
<evidence type="ECO:0000256" key="5">
    <source>
        <dbReference type="PROSITE-ProRule" id="PRU00325"/>
    </source>
</evidence>
<dbReference type="InterPro" id="IPR007527">
    <property type="entry name" value="Znf_SWIM"/>
</dbReference>
<gene>
    <name evidence="8" type="ORF">LLUT_LOCUS11148</name>
</gene>
<dbReference type="InterPro" id="IPR031052">
    <property type="entry name" value="FHY3/FAR1"/>
</dbReference>
<reference evidence="8 9" key="1">
    <citation type="submission" date="2024-03" db="EMBL/GenBank/DDBJ databases">
        <authorList>
            <person name="Martinez-Hernandez J."/>
        </authorList>
    </citation>
    <scope>NUCLEOTIDE SEQUENCE [LARGE SCALE GENOMIC DNA]</scope>
</reference>
<dbReference type="InterPro" id="IPR006564">
    <property type="entry name" value="Znf_PMZ"/>
</dbReference>
<evidence type="ECO:0000256" key="2">
    <source>
        <dbReference type="ARBA" id="ARBA00022723"/>
    </source>
</evidence>
<organism evidence="8 9">
    <name type="scientific">Lupinus luteus</name>
    <name type="common">European yellow lupine</name>
    <dbReference type="NCBI Taxonomy" id="3873"/>
    <lineage>
        <taxon>Eukaryota</taxon>
        <taxon>Viridiplantae</taxon>
        <taxon>Streptophyta</taxon>
        <taxon>Embryophyta</taxon>
        <taxon>Tracheophyta</taxon>
        <taxon>Spermatophyta</taxon>
        <taxon>Magnoliopsida</taxon>
        <taxon>eudicotyledons</taxon>
        <taxon>Gunneridae</taxon>
        <taxon>Pentapetalae</taxon>
        <taxon>rosids</taxon>
        <taxon>fabids</taxon>
        <taxon>Fabales</taxon>
        <taxon>Fabaceae</taxon>
        <taxon>Papilionoideae</taxon>
        <taxon>50 kb inversion clade</taxon>
        <taxon>genistoids sensu lato</taxon>
        <taxon>core genistoids</taxon>
        <taxon>Genisteae</taxon>
        <taxon>Lupinus</taxon>
    </lineage>
</organism>
<keyword evidence="3 5" id="KW-0863">Zinc-finger</keyword>
<protein>
    <recommendedName>
        <fullName evidence="6">Protein FAR1-RELATED SEQUENCE</fullName>
    </recommendedName>
</protein>
<dbReference type="EMBL" id="CAXHTB010000007">
    <property type="protein sequence ID" value="CAL0310088.1"/>
    <property type="molecule type" value="Genomic_DNA"/>
</dbReference>
<dbReference type="InterPro" id="IPR018289">
    <property type="entry name" value="MULE_transposase_dom"/>
</dbReference>
<dbReference type="AlphaFoldDB" id="A0AAV1WM46"/>
<evidence type="ECO:0000259" key="7">
    <source>
        <dbReference type="PROSITE" id="PS50966"/>
    </source>
</evidence>
<keyword evidence="2 6" id="KW-0479">Metal-binding</keyword>
<proteinExistence type="inferred from homology"/>
<dbReference type="GO" id="GO:0005634">
    <property type="term" value="C:nucleus"/>
    <property type="evidence" value="ECO:0007669"/>
    <property type="project" value="UniProtKB-SubCell"/>
</dbReference>
<dbReference type="Pfam" id="PF03101">
    <property type="entry name" value="FAR1"/>
    <property type="match status" value="1"/>
</dbReference>
<keyword evidence="9" id="KW-1185">Reference proteome</keyword>
<keyword evidence="4 6" id="KW-0862">Zinc</keyword>
<dbReference type="GO" id="GO:0008270">
    <property type="term" value="F:zinc ion binding"/>
    <property type="evidence" value="ECO:0007669"/>
    <property type="project" value="UniProtKB-UniRule"/>
</dbReference>